<proteinExistence type="predicted"/>
<evidence type="ECO:0000259" key="2">
    <source>
        <dbReference type="PROSITE" id="PS50987"/>
    </source>
</evidence>
<reference evidence="4" key="1">
    <citation type="journal article" date="2019" name="Int. J. Syst. Evol. Microbiol.">
        <title>The Global Catalogue of Microorganisms (GCM) 10K type strain sequencing project: providing services to taxonomists for standard genome sequencing and annotation.</title>
        <authorList>
            <consortium name="The Broad Institute Genomics Platform"/>
            <consortium name="The Broad Institute Genome Sequencing Center for Infectious Disease"/>
            <person name="Wu L."/>
            <person name="Ma J."/>
        </authorList>
    </citation>
    <scope>NUCLEOTIDE SEQUENCE [LARGE SCALE GENOMIC DNA]</scope>
    <source>
        <strain evidence="4">CCUG 71848</strain>
    </source>
</reference>
<protein>
    <submittedName>
        <fullName evidence="3">ArsR/SmtB family transcription factor</fullName>
    </submittedName>
</protein>
<feature type="domain" description="HTH arsR-type" evidence="2">
    <location>
        <begin position="1"/>
        <end position="105"/>
    </location>
</feature>
<organism evidence="3 4">
    <name type="scientific">Lentilactobacillus raoultii</name>
    <dbReference type="NCBI Taxonomy" id="1987503"/>
    <lineage>
        <taxon>Bacteria</taxon>
        <taxon>Bacillati</taxon>
        <taxon>Bacillota</taxon>
        <taxon>Bacilli</taxon>
        <taxon>Lactobacillales</taxon>
        <taxon>Lactobacillaceae</taxon>
        <taxon>Lentilactobacillus</taxon>
    </lineage>
</organism>
<dbReference type="InterPro" id="IPR001845">
    <property type="entry name" value="HTH_ArsR_DNA-bd_dom"/>
</dbReference>
<evidence type="ECO:0000256" key="1">
    <source>
        <dbReference type="ARBA" id="ARBA00023125"/>
    </source>
</evidence>
<comment type="caution">
    <text evidence="3">The sequence shown here is derived from an EMBL/GenBank/DDBJ whole genome shotgun (WGS) entry which is preliminary data.</text>
</comment>
<dbReference type="Proteomes" id="UP001597156">
    <property type="component" value="Unassembled WGS sequence"/>
</dbReference>
<gene>
    <name evidence="3" type="ORF">ACFQ22_01805</name>
</gene>
<dbReference type="CDD" id="cd00090">
    <property type="entry name" value="HTH_ARSR"/>
    <property type="match status" value="1"/>
</dbReference>
<dbReference type="SUPFAM" id="SSF46785">
    <property type="entry name" value="Winged helix' DNA-binding domain"/>
    <property type="match status" value="1"/>
</dbReference>
<keyword evidence="4" id="KW-1185">Reference proteome</keyword>
<dbReference type="InterPro" id="IPR036388">
    <property type="entry name" value="WH-like_DNA-bd_sf"/>
</dbReference>
<name>A0ABW3PL35_9LACO</name>
<dbReference type="RefSeq" id="WP_121977705.1">
    <property type="nucleotide sequence ID" value="NZ_JBHTLH010000005.1"/>
</dbReference>
<dbReference type="Gene3D" id="1.10.10.10">
    <property type="entry name" value="Winged helix-like DNA-binding domain superfamily/Winged helix DNA-binding domain"/>
    <property type="match status" value="1"/>
</dbReference>
<sequence length="105" mass="12146">MTQNNQEIIRLAKILADPLRFQALNLIKKGRDEDCETPVNPEHPTSLCPTDLSHKMGIKKTKLDYHLKVMVDNHIISKYVHGIHTYYAPNLQGLKPLENWIVNFK</sequence>
<dbReference type="InterPro" id="IPR011991">
    <property type="entry name" value="ArsR-like_HTH"/>
</dbReference>
<keyword evidence="1" id="KW-0238">DNA-binding</keyword>
<dbReference type="SMART" id="SM00418">
    <property type="entry name" value="HTH_ARSR"/>
    <property type="match status" value="1"/>
</dbReference>
<dbReference type="PROSITE" id="PS50987">
    <property type="entry name" value="HTH_ARSR_2"/>
    <property type="match status" value="1"/>
</dbReference>
<evidence type="ECO:0000313" key="3">
    <source>
        <dbReference type="EMBL" id="MFD1124097.1"/>
    </source>
</evidence>
<accession>A0ABW3PL35</accession>
<evidence type="ECO:0000313" key="4">
    <source>
        <dbReference type="Proteomes" id="UP001597156"/>
    </source>
</evidence>
<dbReference type="InterPro" id="IPR036390">
    <property type="entry name" value="WH_DNA-bd_sf"/>
</dbReference>
<dbReference type="EMBL" id="JBHTLH010000005">
    <property type="protein sequence ID" value="MFD1124097.1"/>
    <property type="molecule type" value="Genomic_DNA"/>
</dbReference>